<feature type="domain" description="Homeobox" evidence="14">
    <location>
        <begin position="357"/>
        <end position="417"/>
    </location>
</feature>
<dbReference type="CDD" id="cd00086">
    <property type="entry name" value="homeodomain"/>
    <property type="match status" value="1"/>
</dbReference>
<evidence type="ECO:0000259" key="13">
    <source>
        <dbReference type="PROSITE" id="PS50023"/>
    </source>
</evidence>
<feature type="DNA-binding region" description="Homeobox" evidence="9">
    <location>
        <begin position="359"/>
        <end position="418"/>
    </location>
</feature>
<keyword evidence="4 10" id="KW-0862">Zinc</keyword>
<keyword evidence="8 9" id="KW-0539">Nucleus</keyword>
<dbReference type="FunFam" id="1.10.10.60:FF:000027">
    <property type="entry name" value="LIM/homeobox protein Lhx9"/>
    <property type="match status" value="1"/>
</dbReference>
<dbReference type="AlphaFoldDB" id="A0AAV2TZW6"/>
<reference evidence="15" key="1">
    <citation type="submission" date="2024-06" db="EMBL/GenBank/DDBJ databases">
        <authorList>
            <person name="Liu X."/>
            <person name="Lenzi L."/>
            <person name="Haldenby T S."/>
            <person name="Uol C."/>
        </authorList>
    </citation>
    <scope>NUCLEOTIDE SEQUENCE</scope>
</reference>
<dbReference type="InterPro" id="IPR050453">
    <property type="entry name" value="LIM_Homeobox_TF"/>
</dbReference>
<proteinExistence type="predicted"/>
<evidence type="ECO:0000256" key="10">
    <source>
        <dbReference type="PROSITE-ProRule" id="PRU00125"/>
    </source>
</evidence>
<dbReference type="PANTHER" id="PTHR24208:SF127">
    <property type="entry name" value="LIM_HOMEOBOX PROTEIN AWH"/>
    <property type="match status" value="1"/>
</dbReference>
<evidence type="ECO:0000256" key="7">
    <source>
        <dbReference type="ARBA" id="ARBA00023155"/>
    </source>
</evidence>
<dbReference type="GO" id="GO:0000981">
    <property type="term" value="F:DNA-binding transcription factor activity, RNA polymerase II-specific"/>
    <property type="evidence" value="ECO:0007669"/>
    <property type="project" value="TreeGrafter"/>
</dbReference>
<dbReference type="PANTHER" id="PTHR24208">
    <property type="entry name" value="LIM/HOMEOBOX PROTEIN LHX"/>
    <property type="match status" value="1"/>
</dbReference>
<keyword evidence="7 9" id="KW-0371">Homeobox</keyword>
<keyword evidence="6 9" id="KW-0238">DNA-binding</keyword>
<dbReference type="SMART" id="SM00132">
    <property type="entry name" value="LIM"/>
    <property type="match status" value="1"/>
</dbReference>
<evidence type="ECO:0000256" key="12">
    <source>
        <dbReference type="SAM" id="MobiDB-lite"/>
    </source>
</evidence>
<feature type="compositionally biased region" description="Basic and acidic residues" evidence="12">
    <location>
        <begin position="196"/>
        <end position="205"/>
    </location>
</feature>
<feature type="region of interest" description="Disordered" evidence="12">
    <location>
        <begin position="194"/>
        <end position="307"/>
    </location>
</feature>
<feature type="compositionally biased region" description="Polar residues" evidence="12">
    <location>
        <begin position="256"/>
        <end position="300"/>
    </location>
</feature>
<dbReference type="PROSITE" id="PS50023">
    <property type="entry name" value="LIM_DOMAIN_2"/>
    <property type="match status" value="1"/>
</dbReference>
<comment type="subcellular location">
    <subcellularLocation>
        <location evidence="1 9 11">Nucleus</location>
    </subcellularLocation>
</comment>
<dbReference type="Proteomes" id="UP001497525">
    <property type="component" value="Unassembled WGS sequence"/>
</dbReference>
<feature type="region of interest" description="Disordered" evidence="12">
    <location>
        <begin position="341"/>
        <end position="361"/>
    </location>
</feature>
<dbReference type="PROSITE" id="PS00478">
    <property type="entry name" value="LIM_DOMAIN_1"/>
    <property type="match status" value="1"/>
</dbReference>
<dbReference type="GO" id="GO:0000977">
    <property type="term" value="F:RNA polymerase II transcription regulatory region sequence-specific DNA binding"/>
    <property type="evidence" value="ECO:0007669"/>
    <property type="project" value="TreeGrafter"/>
</dbReference>
<feature type="compositionally biased region" description="Gly residues" evidence="12">
    <location>
        <begin position="214"/>
        <end position="230"/>
    </location>
</feature>
<evidence type="ECO:0000259" key="14">
    <source>
        <dbReference type="PROSITE" id="PS50071"/>
    </source>
</evidence>
<dbReference type="EMBL" id="CAXLJL010000945">
    <property type="protein sequence ID" value="CAL5142069.1"/>
    <property type="molecule type" value="Genomic_DNA"/>
</dbReference>
<evidence type="ECO:0000256" key="6">
    <source>
        <dbReference type="ARBA" id="ARBA00023125"/>
    </source>
</evidence>
<name>A0AAV2TZW6_CALDB</name>
<evidence type="ECO:0000256" key="8">
    <source>
        <dbReference type="ARBA" id="ARBA00023242"/>
    </source>
</evidence>
<evidence type="ECO:0000313" key="15">
    <source>
        <dbReference type="EMBL" id="CAL5142069.1"/>
    </source>
</evidence>
<dbReference type="GO" id="GO:0030182">
    <property type="term" value="P:neuron differentiation"/>
    <property type="evidence" value="ECO:0007669"/>
    <property type="project" value="TreeGrafter"/>
</dbReference>
<dbReference type="Gene3D" id="1.10.10.60">
    <property type="entry name" value="Homeodomain-like"/>
    <property type="match status" value="1"/>
</dbReference>
<keyword evidence="2 10" id="KW-0479">Metal-binding</keyword>
<dbReference type="SUPFAM" id="SSF46689">
    <property type="entry name" value="Homeodomain-like"/>
    <property type="match status" value="1"/>
</dbReference>
<comment type="caution">
    <text evidence="15">The sequence shown here is derived from an EMBL/GenBank/DDBJ whole genome shotgun (WGS) entry which is preliminary data.</text>
</comment>
<evidence type="ECO:0000256" key="9">
    <source>
        <dbReference type="PROSITE-ProRule" id="PRU00108"/>
    </source>
</evidence>
<dbReference type="GO" id="GO:0005634">
    <property type="term" value="C:nucleus"/>
    <property type="evidence" value="ECO:0007669"/>
    <property type="project" value="UniProtKB-SubCell"/>
</dbReference>
<evidence type="ECO:0000256" key="2">
    <source>
        <dbReference type="ARBA" id="ARBA00022723"/>
    </source>
</evidence>
<feature type="compositionally biased region" description="Polar residues" evidence="12">
    <location>
        <begin position="344"/>
        <end position="356"/>
    </location>
</feature>
<dbReference type="InterPro" id="IPR009057">
    <property type="entry name" value="Homeodomain-like_sf"/>
</dbReference>
<dbReference type="SMART" id="SM00389">
    <property type="entry name" value="HOX"/>
    <property type="match status" value="1"/>
</dbReference>
<organism evidence="15 16">
    <name type="scientific">Calicophoron daubneyi</name>
    <name type="common">Rumen fluke</name>
    <name type="synonym">Paramphistomum daubneyi</name>
    <dbReference type="NCBI Taxonomy" id="300641"/>
    <lineage>
        <taxon>Eukaryota</taxon>
        <taxon>Metazoa</taxon>
        <taxon>Spiralia</taxon>
        <taxon>Lophotrochozoa</taxon>
        <taxon>Platyhelminthes</taxon>
        <taxon>Trematoda</taxon>
        <taxon>Digenea</taxon>
        <taxon>Plagiorchiida</taxon>
        <taxon>Pronocephalata</taxon>
        <taxon>Paramphistomoidea</taxon>
        <taxon>Paramphistomidae</taxon>
        <taxon>Calicophoron</taxon>
    </lineage>
</organism>
<dbReference type="InterPro" id="IPR001781">
    <property type="entry name" value="Znf_LIM"/>
</dbReference>
<evidence type="ECO:0000256" key="1">
    <source>
        <dbReference type="ARBA" id="ARBA00004123"/>
    </source>
</evidence>
<dbReference type="GO" id="GO:0046872">
    <property type="term" value="F:metal ion binding"/>
    <property type="evidence" value="ECO:0007669"/>
    <property type="project" value="UniProtKB-KW"/>
</dbReference>
<feature type="domain" description="LIM zinc-binding" evidence="13">
    <location>
        <begin position="131"/>
        <end position="193"/>
    </location>
</feature>
<sequence>MKSSLFDDRGNAPEFLCRGCSRSLKTNDTILMLVKQRSRDLTHSDGAVSIKQANRLVDQISSVLNSKQYELLCGLEIESPTFAYNWNKLELYHLDCLICFMCGEHLTQLNKRCWKSRDLGVVCSGCRTRLTHCAQCRLRVAHDEWVHKLNQIPFHISCLICTHCNRQLRHGDKCGLIEGRLYCYDHYLDRTGPIPGREKSNREESDWSDPNENAGGGVGGGEGGRIGDGAQGKELPIPRNDSKEICGKWLNDEPDSSSTKAKIEHSISSSSTPLRAQNSDENPLVSSSYQRANSLPTPASSLPKADSNGVTEQWFTMDDLTITNEAPVSTNGDCSLPVAENGHSVDSSTSSGCSNHSKTKRIRTSFTPDQLAILQANFDIEANPDGQELERIANVARLNKRVTQVWFQNARARKKKIECKGSMSCISTGSAQFYLQDNSTPEECFDITDENILNARDSVQLCDPTGLMSYDPPLPFKPCGPVLFENRNHNCEEKLYNARAAPATQSSPFPSPWTASNEDLNRTILQSEYPSLMQIPKFALDEVLSSVYVSSTAGPCRRNQ</sequence>
<evidence type="ECO:0000256" key="3">
    <source>
        <dbReference type="ARBA" id="ARBA00022737"/>
    </source>
</evidence>
<evidence type="ECO:0000256" key="4">
    <source>
        <dbReference type="ARBA" id="ARBA00022833"/>
    </source>
</evidence>
<evidence type="ECO:0000256" key="11">
    <source>
        <dbReference type="RuleBase" id="RU000682"/>
    </source>
</evidence>
<dbReference type="Pfam" id="PF00412">
    <property type="entry name" value="LIM"/>
    <property type="match status" value="1"/>
</dbReference>
<protein>
    <submittedName>
        <fullName evidence="15">Uncharacterized protein</fullName>
    </submittedName>
</protein>
<keyword evidence="5 10" id="KW-0440">LIM domain</keyword>
<accession>A0AAV2TZW6</accession>
<evidence type="ECO:0000313" key="16">
    <source>
        <dbReference type="Proteomes" id="UP001497525"/>
    </source>
</evidence>
<evidence type="ECO:0000256" key="5">
    <source>
        <dbReference type="ARBA" id="ARBA00023038"/>
    </source>
</evidence>
<dbReference type="InterPro" id="IPR001356">
    <property type="entry name" value="HD"/>
</dbReference>
<dbReference type="Pfam" id="PF00046">
    <property type="entry name" value="Homeodomain"/>
    <property type="match status" value="1"/>
</dbReference>
<keyword evidence="3" id="KW-0677">Repeat</keyword>
<gene>
    <name evidence="15" type="ORF">CDAUBV1_LOCUS17350</name>
</gene>
<dbReference type="PROSITE" id="PS50071">
    <property type="entry name" value="HOMEOBOX_2"/>
    <property type="match status" value="1"/>
</dbReference>
<dbReference type="Gene3D" id="2.10.110.10">
    <property type="entry name" value="Cysteine Rich Protein"/>
    <property type="match status" value="2"/>
</dbReference>